<gene>
    <name evidence="1" type="ORF">BDR25DRAFT_352330</name>
</gene>
<evidence type="ECO:0000313" key="1">
    <source>
        <dbReference type="EMBL" id="KAF2473858.1"/>
    </source>
</evidence>
<dbReference type="EMBL" id="MU003499">
    <property type="protein sequence ID" value="KAF2473858.1"/>
    <property type="molecule type" value="Genomic_DNA"/>
</dbReference>
<name>A0ACB6R4U1_9PLEO</name>
<protein>
    <submittedName>
        <fullName evidence="1">Uncharacterized protein</fullName>
    </submittedName>
</protein>
<proteinExistence type="predicted"/>
<sequence>MDQPKKIRSRAGDGLAAVTKTPFQPKSLENSAALSHALEVYQRYVKKKKRLSAQKILCVLDMRLRHDLAVLELSLNSEPSLTREYRLTVGIPWRSSLSLDPYAGLGLFALMRMKDIHRYAEDHKTARICWNISSETELPLTTFAILRVWALMKSTLGVALSLLSGERWEMVPIESMLANQRQFHRKYEYGLNSR</sequence>
<organism evidence="1 2">
    <name type="scientific">Lindgomyces ingoldianus</name>
    <dbReference type="NCBI Taxonomy" id="673940"/>
    <lineage>
        <taxon>Eukaryota</taxon>
        <taxon>Fungi</taxon>
        <taxon>Dikarya</taxon>
        <taxon>Ascomycota</taxon>
        <taxon>Pezizomycotina</taxon>
        <taxon>Dothideomycetes</taxon>
        <taxon>Pleosporomycetidae</taxon>
        <taxon>Pleosporales</taxon>
        <taxon>Lindgomycetaceae</taxon>
        <taxon>Lindgomyces</taxon>
    </lineage>
</organism>
<dbReference type="Proteomes" id="UP000799755">
    <property type="component" value="Unassembled WGS sequence"/>
</dbReference>
<evidence type="ECO:0000313" key="2">
    <source>
        <dbReference type="Proteomes" id="UP000799755"/>
    </source>
</evidence>
<reference evidence="1" key="1">
    <citation type="journal article" date="2020" name="Stud. Mycol.">
        <title>101 Dothideomycetes genomes: a test case for predicting lifestyles and emergence of pathogens.</title>
        <authorList>
            <person name="Haridas S."/>
            <person name="Albert R."/>
            <person name="Binder M."/>
            <person name="Bloem J."/>
            <person name="Labutti K."/>
            <person name="Salamov A."/>
            <person name="Andreopoulos B."/>
            <person name="Baker S."/>
            <person name="Barry K."/>
            <person name="Bills G."/>
            <person name="Bluhm B."/>
            <person name="Cannon C."/>
            <person name="Castanera R."/>
            <person name="Culley D."/>
            <person name="Daum C."/>
            <person name="Ezra D."/>
            <person name="Gonzalez J."/>
            <person name="Henrissat B."/>
            <person name="Kuo A."/>
            <person name="Liang C."/>
            <person name="Lipzen A."/>
            <person name="Lutzoni F."/>
            <person name="Magnuson J."/>
            <person name="Mondo S."/>
            <person name="Nolan M."/>
            <person name="Ohm R."/>
            <person name="Pangilinan J."/>
            <person name="Park H.-J."/>
            <person name="Ramirez L."/>
            <person name="Alfaro M."/>
            <person name="Sun H."/>
            <person name="Tritt A."/>
            <person name="Yoshinaga Y."/>
            <person name="Zwiers L.-H."/>
            <person name="Turgeon B."/>
            <person name="Goodwin S."/>
            <person name="Spatafora J."/>
            <person name="Crous P."/>
            <person name="Grigoriev I."/>
        </authorList>
    </citation>
    <scope>NUCLEOTIDE SEQUENCE</scope>
    <source>
        <strain evidence="1">ATCC 200398</strain>
    </source>
</reference>
<keyword evidence="2" id="KW-1185">Reference proteome</keyword>
<accession>A0ACB6R4U1</accession>
<comment type="caution">
    <text evidence="1">The sequence shown here is derived from an EMBL/GenBank/DDBJ whole genome shotgun (WGS) entry which is preliminary data.</text>
</comment>